<accession>A0A7R8ZKG9</accession>
<dbReference type="GO" id="GO:0005886">
    <property type="term" value="C:plasma membrane"/>
    <property type="evidence" value="ECO:0007669"/>
    <property type="project" value="UniProtKB-SubCell"/>
</dbReference>
<comment type="similarity">
    <text evidence="6">Belongs to the Vang family.</text>
</comment>
<evidence type="ECO:0000256" key="3">
    <source>
        <dbReference type="ARBA" id="ARBA00022692"/>
    </source>
</evidence>
<comment type="subcellular location">
    <subcellularLocation>
        <location evidence="1">Cell membrane</location>
        <topology evidence="1">Multi-pass membrane protein</topology>
    </subcellularLocation>
</comment>
<keyword evidence="5" id="KW-0472">Membrane</keyword>
<evidence type="ECO:0000256" key="5">
    <source>
        <dbReference type="ARBA" id="ARBA00023136"/>
    </source>
</evidence>
<evidence type="ECO:0000256" key="2">
    <source>
        <dbReference type="ARBA" id="ARBA00022475"/>
    </source>
</evidence>
<evidence type="ECO:0000256" key="6">
    <source>
        <dbReference type="ARBA" id="ARBA00025718"/>
    </source>
</evidence>
<sequence>MNPHEAAQAIFPTLARPLQKYLRITRQQPWHTVEEILHNLSTCLSHDASPRAFLESYLNAAPMLQFEKESQAIQSWSLVSDTLLSRSLSDKTMFQLRQNDVSLLITVYSLPHLNISEEIIDPKSNRFTIRLNSETSV</sequence>
<dbReference type="AlphaFoldDB" id="A0A7R8ZKG9"/>
<organism evidence="7">
    <name type="scientific">Cyprideis torosa</name>
    <dbReference type="NCBI Taxonomy" id="163714"/>
    <lineage>
        <taxon>Eukaryota</taxon>
        <taxon>Metazoa</taxon>
        <taxon>Ecdysozoa</taxon>
        <taxon>Arthropoda</taxon>
        <taxon>Crustacea</taxon>
        <taxon>Oligostraca</taxon>
        <taxon>Ostracoda</taxon>
        <taxon>Podocopa</taxon>
        <taxon>Podocopida</taxon>
        <taxon>Cytherocopina</taxon>
        <taxon>Cytheroidea</taxon>
        <taxon>Cytherideidae</taxon>
        <taxon>Cyprideis</taxon>
    </lineage>
</organism>
<dbReference type="PANTHER" id="PTHR20886">
    <property type="entry name" value="VANG-LIKE PROTEIN"/>
    <property type="match status" value="1"/>
</dbReference>
<keyword evidence="2" id="KW-1003">Cell membrane</keyword>
<keyword evidence="4" id="KW-1133">Transmembrane helix</keyword>
<dbReference type="InterPro" id="IPR009539">
    <property type="entry name" value="VANGL"/>
</dbReference>
<gene>
    <name evidence="7" type="ORF">CTOB1V02_LOCUS5148</name>
</gene>
<keyword evidence="3" id="KW-0812">Transmembrane</keyword>
<proteinExistence type="inferred from homology"/>
<name>A0A7R8ZKG9_9CRUS</name>
<evidence type="ECO:0000256" key="1">
    <source>
        <dbReference type="ARBA" id="ARBA00004651"/>
    </source>
</evidence>
<protein>
    <submittedName>
        <fullName evidence="7">Uncharacterized protein</fullName>
    </submittedName>
</protein>
<dbReference type="Pfam" id="PF06638">
    <property type="entry name" value="Strabismus"/>
    <property type="match status" value="1"/>
</dbReference>
<reference evidence="7" key="1">
    <citation type="submission" date="2020-11" db="EMBL/GenBank/DDBJ databases">
        <authorList>
            <person name="Tran Van P."/>
        </authorList>
    </citation>
    <scope>NUCLEOTIDE SEQUENCE</scope>
</reference>
<dbReference type="EMBL" id="OB661079">
    <property type="protein sequence ID" value="CAD7227240.1"/>
    <property type="molecule type" value="Genomic_DNA"/>
</dbReference>
<evidence type="ECO:0000256" key="4">
    <source>
        <dbReference type="ARBA" id="ARBA00022989"/>
    </source>
</evidence>
<dbReference type="OrthoDB" id="8887313at2759"/>
<evidence type="ECO:0000313" key="7">
    <source>
        <dbReference type="EMBL" id="CAD7227240.1"/>
    </source>
</evidence>